<keyword evidence="2" id="KW-0808">Transferase</keyword>
<dbReference type="PANTHER" id="PTHR39173:SF1">
    <property type="entry name" value="ACETYLTRANSFERASE"/>
    <property type="match status" value="1"/>
</dbReference>
<dbReference type="SUPFAM" id="SSF55729">
    <property type="entry name" value="Acyl-CoA N-acyltransferases (Nat)"/>
    <property type="match status" value="1"/>
</dbReference>
<reference evidence="2 3" key="1">
    <citation type="submission" date="2021-07" db="EMBL/GenBank/DDBJ databases">
        <title>Paenibacillus radiodurans sp. nov., isolated from the southeastern edge of Tengger Desert.</title>
        <authorList>
            <person name="Zhang G."/>
        </authorList>
    </citation>
    <scope>NUCLEOTIDE SEQUENCE [LARGE SCALE GENOMIC DNA]</scope>
    <source>
        <strain evidence="2 3">CCM 7311</strain>
    </source>
</reference>
<dbReference type="CDD" id="cd04301">
    <property type="entry name" value="NAT_SF"/>
    <property type="match status" value="1"/>
</dbReference>
<comment type="caution">
    <text evidence="2">The sequence shown here is derived from an EMBL/GenBank/DDBJ whole genome shotgun (WGS) entry which is preliminary data.</text>
</comment>
<dbReference type="PROSITE" id="PS51186">
    <property type="entry name" value="GNAT"/>
    <property type="match status" value="1"/>
</dbReference>
<evidence type="ECO:0000313" key="2">
    <source>
        <dbReference type="EMBL" id="MBW7455673.1"/>
    </source>
</evidence>
<name>A0ABS7C448_9BACL</name>
<dbReference type="Gene3D" id="3.40.630.30">
    <property type="match status" value="1"/>
</dbReference>
<feature type="domain" description="N-acetyltransferase" evidence="1">
    <location>
        <begin position="12"/>
        <end position="175"/>
    </location>
</feature>
<dbReference type="Pfam" id="PF13302">
    <property type="entry name" value="Acetyltransf_3"/>
    <property type="match status" value="1"/>
</dbReference>
<dbReference type="Proteomes" id="UP001519887">
    <property type="component" value="Unassembled WGS sequence"/>
</dbReference>
<gene>
    <name evidence="2" type="ORF">K0U00_16730</name>
</gene>
<dbReference type="InterPro" id="IPR000182">
    <property type="entry name" value="GNAT_dom"/>
</dbReference>
<evidence type="ECO:0000313" key="3">
    <source>
        <dbReference type="Proteomes" id="UP001519887"/>
    </source>
</evidence>
<dbReference type="PANTHER" id="PTHR39173">
    <property type="entry name" value="ACETYLTRANSFERASE"/>
    <property type="match status" value="1"/>
</dbReference>
<dbReference type="EMBL" id="JAHZIK010000409">
    <property type="protein sequence ID" value="MBW7455673.1"/>
    <property type="molecule type" value="Genomic_DNA"/>
</dbReference>
<dbReference type="InterPro" id="IPR016181">
    <property type="entry name" value="Acyl_CoA_acyltransferase"/>
</dbReference>
<dbReference type="RefSeq" id="WP_210038596.1">
    <property type="nucleotide sequence ID" value="NZ_JBHLVU010000011.1"/>
</dbReference>
<accession>A0ABS7C448</accession>
<sequence>MINQVILVEPSLEYRDLYMDFYEDWLGSGEDMVPWVIERDPSNFEAYVAFLYAEDSEDKLTRESWVPHSTYWLINEADKLVGAVNIRHRLNQKLSESGGNIGYGIRPSERRKGYAGALLAKSLIRTRELGLNRVLVVCDQGNIGSEKTILKNGGIFESEFTEANGNIIRRFWIEL</sequence>
<protein>
    <submittedName>
        <fullName evidence="2">GNAT family N-acetyltransferase</fullName>
        <ecNumber evidence="2">2.3.1.-</ecNumber>
    </submittedName>
</protein>
<evidence type="ECO:0000259" key="1">
    <source>
        <dbReference type="PROSITE" id="PS51186"/>
    </source>
</evidence>
<organism evidence="2 3">
    <name type="scientific">Paenibacillus sepulcri</name>
    <dbReference type="NCBI Taxonomy" id="359917"/>
    <lineage>
        <taxon>Bacteria</taxon>
        <taxon>Bacillati</taxon>
        <taxon>Bacillota</taxon>
        <taxon>Bacilli</taxon>
        <taxon>Bacillales</taxon>
        <taxon>Paenibacillaceae</taxon>
        <taxon>Paenibacillus</taxon>
    </lineage>
</organism>
<keyword evidence="3" id="KW-1185">Reference proteome</keyword>
<dbReference type="EC" id="2.3.1.-" evidence="2"/>
<keyword evidence="2" id="KW-0012">Acyltransferase</keyword>
<proteinExistence type="predicted"/>
<dbReference type="GO" id="GO:0016746">
    <property type="term" value="F:acyltransferase activity"/>
    <property type="evidence" value="ECO:0007669"/>
    <property type="project" value="UniProtKB-KW"/>
</dbReference>